<reference evidence="2" key="1">
    <citation type="journal article" date="2017" name="Nat. Ecol. Evol.">
        <title>Genome expansion and lineage-specific genetic innovations in the forest pathogenic fungi Armillaria.</title>
        <authorList>
            <person name="Sipos G."/>
            <person name="Prasanna A.N."/>
            <person name="Walter M.C."/>
            <person name="O'Connor E."/>
            <person name="Balint B."/>
            <person name="Krizsan K."/>
            <person name="Kiss B."/>
            <person name="Hess J."/>
            <person name="Varga T."/>
            <person name="Slot J."/>
            <person name="Riley R."/>
            <person name="Boka B."/>
            <person name="Rigling D."/>
            <person name="Barry K."/>
            <person name="Lee J."/>
            <person name="Mihaltcheva S."/>
            <person name="LaButti K."/>
            <person name="Lipzen A."/>
            <person name="Waldron R."/>
            <person name="Moloney N.M."/>
            <person name="Sperisen C."/>
            <person name="Kredics L."/>
            <person name="Vagvoelgyi C."/>
            <person name="Patrignani A."/>
            <person name="Fitzpatrick D."/>
            <person name="Nagy I."/>
            <person name="Doyle S."/>
            <person name="Anderson J.B."/>
            <person name="Grigoriev I.V."/>
            <person name="Gueldener U."/>
            <person name="Muensterkoetter M."/>
            <person name="Nagy L.G."/>
        </authorList>
    </citation>
    <scope>NUCLEOTIDE SEQUENCE [LARGE SCALE GENOMIC DNA]</scope>
    <source>
        <strain evidence="2">Ar21-2</strain>
    </source>
</reference>
<dbReference type="Proteomes" id="UP000217790">
    <property type="component" value="Unassembled WGS sequence"/>
</dbReference>
<proteinExistence type="predicted"/>
<organism evidence="1 2">
    <name type="scientific">Armillaria gallica</name>
    <name type="common">Bulbous honey fungus</name>
    <name type="synonym">Armillaria bulbosa</name>
    <dbReference type="NCBI Taxonomy" id="47427"/>
    <lineage>
        <taxon>Eukaryota</taxon>
        <taxon>Fungi</taxon>
        <taxon>Dikarya</taxon>
        <taxon>Basidiomycota</taxon>
        <taxon>Agaricomycotina</taxon>
        <taxon>Agaricomycetes</taxon>
        <taxon>Agaricomycetidae</taxon>
        <taxon>Agaricales</taxon>
        <taxon>Marasmiineae</taxon>
        <taxon>Physalacriaceae</taxon>
        <taxon>Armillaria</taxon>
    </lineage>
</organism>
<keyword evidence="2" id="KW-1185">Reference proteome</keyword>
<evidence type="ECO:0008006" key="3">
    <source>
        <dbReference type="Google" id="ProtNLM"/>
    </source>
</evidence>
<dbReference type="AlphaFoldDB" id="A0A2H3D4C5"/>
<dbReference type="InParanoid" id="A0A2H3D4C5"/>
<name>A0A2H3D4C5_ARMGA</name>
<dbReference type="EMBL" id="KZ293672">
    <property type="protein sequence ID" value="PBK88614.1"/>
    <property type="molecule type" value="Genomic_DNA"/>
</dbReference>
<evidence type="ECO:0000313" key="1">
    <source>
        <dbReference type="EMBL" id="PBK88614.1"/>
    </source>
</evidence>
<evidence type="ECO:0000313" key="2">
    <source>
        <dbReference type="Proteomes" id="UP000217790"/>
    </source>
</evidence>
<protein>
    <recommendedName>
        <fullName evidence="3">PDEase domain-containing protein</fullName>
    </recommendedName>
</protein>
<gene>
    <name evidence="1" type="ORF">ARMGADRAFT_1033955</name>
</gene>
<sequence>MKNPSNPRILNILANMVYRVTNELEHGDQLVNATADLSDASVLECVEHANASVDVLGNIDASGPSESSTQFRSTVMAVHALSIDLSDRVTSVDREQSIGQPITAFLPLGLAACHMPLEVWLVVFAQIYHDIGYSQGPVNETLKFRRSSEE</sequence>
<accession>A0A2H3D4C5</accession>